<dbReference type="GO" id="GO:0005886">
    <property type="term" value="C:plasma membrane"/>
    <property type="evidence" value="ECO:0007669"/>
    <property type="project" value="TreeGrafter"/>
</dbReference>
<dbReference type="InterPro" id="IPR028823">
    <property type="entry name" value="NALCN"/>
</dbReference>
<feature type="transmembrane region" description="Helical" evidence="5">
    <location>
        <begin position="85"/>
        <end position="107"/>
    </location>
</feature>
<organism evidence="7 8">
    <name type="scientific">Romanomermis culicivorax</name>
    <name type="common">Nematode worm</name>
    <dbReference type="NCBI Taxonomy" id="13658"/>
    <lineage>
        <taxon>Eukaryota</taxon>
        <taxon>Metazoa</taxon>
        <taxon>Ecdysozoa</taxon>
        <taxon>Nematoda</taxon>
        <taxon>Enoplea</taxon>
        <taxon>Dorylaimia</taxon>
        <taxon>Mermithida</taxon>
        <taxon>Mermithoidea</taxon>
        <taxon>Mermithidae</taxon>
        <taxon>Romanomermis</taxon>
    </lineage>
</organism>
<dbReference type="AlphaFoldDB" id="A0A915HXW0"/>
<dbReference type="PANTHER" id="PTHR46141:SF1">
    <property type="entry name" value="SODIUM LEAK CHANNEL NALCN"/>
    <property type="match status" value="1"/>
</dbReference>
<name>A0A915HXW0_ROMCU</name>
<feature type="transmembrane region" description="Helical" evidence="5">
    <location>
        <begin position="153"/>
        <end position="177"/>
    </location>
</feature>
<dbReference type="PANTHER" id="PTHR46141">
    <property type="entry name" value="SODIUM LEAK CHANNEL NON-SELECTIVE PROTEIN"/>
    <property type="match status" value="1"/>
</dbReference>
<evidence type="ECO:0000256" key="2">
    <source>
        <dbReference type="ARBA" id="ARBA00022692"/>
    </source>
</evidence>
<dbReference type="InterPro" id="IPR005821">
    <property type="entry name" value="Ion_trans_dom"/>
</dbReference>
<comment type="subcellular location">
    <subcellularLocation>
        <location evidence="1">Membrane</location>
        <topology evidence="1">Multi-pass membrane protein</topology>
    </subcellularLocation>
</comment>
<dbReference type="Proteomes" id="UP000887565">
    <property type="component" value="Unplaced"/>
</dbReference>
<evidence type="ECO:0000313" key="7">
    <source>
        <dbReference type="Proteomes" id="UP000887565"/>
    </source>
</evidence>
<keyword evidence="7" id="KW-1185">Reference proteome</keyword>
<evidence type="ECO:0000259" key="6">
    <source>
        <dbReference type="Pfam" id="PF00520"/>
    </source>
</evidence>
<accession>A0A915HXW0</accession>
<reference evidence="8" key="1">
    <citation type="submission" date="2022-11" db="UniProtKB">
        <authorList>
            <consortium name="WormBaseParasite"/>
        </authorList>
    </citation>
    <scope>IDENTIFICATION</scope>
</reference>
<keyword evidence="2 5" id="KW-0812">Transmembrane</keyword>
<dbReference type="GO" id="GO:0005261">
    <property type="term" value="F:monoatomic cation channel activity"/>
    <property type="evidence" value="ECO:0007669"/>
    <property type="project" value="InterPro"/>
</dbReference>
<feature type="domain" description="Ion transport" evidence="6">
    <location>
        <begin position="3"/>
        <end position="185"/>
    </location>
</feature>
<keyword evidence="3 5" id="KW-1133">Transmembrane helix</keyword>
<dbReference type="SUPFAM" id="SSF81324">
    <property type="entry name" value="Voltage-gated potassium channels"/>
    <property type="match status" value="1"/>
</dbReference>
<dbReference type="WBParaSite" id="nRc.2.0.1.t06660-RA">
    <property type="protein sequence ID" value="nRc.2.0.1.t06660-RA"/>
    <property type="gene ID" value="nRc.2.0.1.g06660"/>
</dbReference>
<evidence type="ECO:0000256" key="3">
    <source>
        <dbReference type="ARBA" id="ARBA00022989"/>
    </source>
</evidence>
<dbReference type="GO" id="GO:0032224">
    <property type="term" value="P:positive regulation of synaptic transmission, cholinergic"/>
    <property type="evidence" value="ECO:0007669"/>
    <property type="project" value="TreeGrafter"/>
</dbReference>
<dbReference type="Gene3D" id="1.20.120.350">
    <property type="entry name" value="Voltage-gated potassium channels. Chain C"/>
    <property type="match status" value="1"/>
</dbReference>
<proteinExistence type="predicted"/>
<evidence type="ECO:0000256" key="4">
    <source>
        <dbReference type="ARBA" id="ARBA00023136"/>
    </source>
</evidence>
<evidence type="ECO:0000313" key="8">
    <source>
        <dbReference type="WBParaSite" id="nRc.2.0.1.t06660-RA"/>
    </source>
</evidence>
<protein>
    <submittedName>
        <fullName evidence="8">Ion transport domain-containing protein</fullName>
    </submittedName>
</protein>
<evidence type="ECO:0000256" key="5">
    <source>
        <dbReference type="SAM" id="Phobius"/>
    </source>
</evidence>
<dbReference type="GO" id="GO:0032230">
    <property type="term" value="P:positive regulation of synaptic transmission, GABAergic"/>
    <property type="evidence" value="ECO:0007669"/>
    <property type="project" value="TreeGrafter"/>
</dbReference>
<dbReference type="Pfam" id="PF00520">
    <property type="entry name" value="Ion_trans"/>
    <property type="match status" value="1"/>
</dbReference>
<sequence length="337" mass="38990">CGFTLIFNLECLFKIWCLGWKSYAKRALHKFELTLCIGSSLNIIKPFYDKNIFTFFQVFRIVRLTKASPMLEDFVYKIFGPGKKLGSLVFFTMALLLLTSSISLQLFCFVEKLEKFRTLKEALMAMFQIMTQEGWTDVVVETMRACETLAPAIAIYFVAYHLFVTLIVLSLFVAVILDNLEMEEEMKKVKQLKAREQTTSSRTKLPLRLRIFSKFPERPQMVIVKRIGGEFQLPKIRDTFTKIYADNDDEAEDGQEGKKEKGKNAKLLSNRSRLYRTKQRTKMRKIGQIVNRTSITDVLEHSNKTRVLLSDSAGILPTISRFGLSKIYRDGRKFAMK</sequence>
<evidence type="ECO:0000256" key="1">
    <source>
        <dbReference type="ARBA" id="ARBA00004141"/>
    </source>
</evidence>
<keyword evidence="4 5" id="KW-0472">Membrane</keyword>
<dbReference type="Gene3D" id="1.10.287.70">
    <property type="match status" value="1"/>
</dbReference>
<dbReference type="InterPro" id="IPR027359">
    <property type="entry name" value="Volt_channel_dom_sf"/>
</dbReference>